<feature type="non-terminal residue" evidence="2">
    <location>
        <position position="380"/>
    </location>
</feature>
<keyword evidence="3" id="KW-1185">Reference proteome</keyword>
<dbReference type="InterPro" id="IPR001938">
    <property type="entry name" value="Thaumatin"/>
</dbReference>
<evidence type="ECO:0008006" key="4">
    <source>
        <dbReference type="Google" id="ProtNLM"/>
    </source>
</evidence>
<proteinExistence type="predicted"/>
<organism evidence="2 3">
    <name type="scientific">Boothiomyces macroporosus</name>
    <dbReference type="NCBI Taxonomy" id="261099"/>
    <lineage>
        <taxon>Eukaryota</taxon>
        <taxon>Fungi</taxon>
        <taxon>Fungi incertae sedis</taxon>
        <taxon>Chytridiomycota</taxon>
        <taxon>Chytridiomycota incertae sedis</taxon>
        <taxon>Chytridiomycetes</taxon>
        <taxon>Rhizophydiales</taxon>
        <taxon>Terramycetaceae</taxon>
        <taxon>Boothiomyces</taxon>
    </lineage>
</organism>
<dbReference type="Gene3D" id="2.60.110.10">
    <property type="entry name" value="Thaumatin"/>
    <property type="match status" value="1"/>
</dbReference>
<protein>
    <recommendedName>
        <fullName evidence="4">Thaumatin-like protein</fullName>
    </recommendedName>
</protein>
<reference evidence="2" key="1">
    <citation type="submission" date="2020-05" db="EMBL/GenBank/DDBJ databases">
        <title>Phylogenomic resolution of chytrid fungi.</title>
        <authorList>
            <person name="Stajich J.E."/>
            <person name="Amses K."/>
            <person name="Simmons R."/>
            <person name="Seto K."/>
            <person name="Myers J."/>
            <person name="Bonds A."/>
            <person name="Quandt C.A."/>
            <person name="Barry K."/>
            <person name="Liu P."/>
            <person name="Grigoriev I."/>
            <person name="Longcore J.E."/>
            <person name="James T.Y."/>
        </authorList>
    </citation>
    <scope>NUCLEOTIDE SEQUENCE</scope>
    <source>
        <strain evidence="2">PLAUS21</strain>
    </source>
</reference>
<gene>
    <name evidence="2" type="ORF">HK103_000716</name>
</gene>
<dbReference type="PROSITE" id="PS51367">
    <property type="entry name" value="THAUMATIN_2"/>
    <property type="match status" value="1"/>
</dbReference>
<comment type="caution">
    <text evidence="2">The sequence shown here is derived from an EMBL/GenBank/DDBJ whole genome shotgun (WGS) entry which is preliminary data.</text>
</comment>
<dbReference type="InterPro" id="IPR037176">
    <property type="entry name" value="Osmotin/thaumatin-like_sf"/>
</dbReference>
<accession>A0AAD5UB92</accession>
<dbReference type="PANTHER" id="PTHR31013">
    <property type="entry name" value="THAUMATIN FAMILY PROTEIN-RELATED"/>
    <property type="match status" value="1"/>
</dbReference>
<dbReference type="AlphaFoldDB" id="A0AAD5UB92"/>
<evidence type="ECO:0000313" key="2">
    <source>
        <dbReference type="EMBL" id="KAJ3253396.1"/>
    </source>
</evidence>
<dbReference type="EMBL" id="JADGKB010000111">
    <property type="protein sequence ID" value="KAJ3253396.1"/>
    <property type="molecule type" value="Genomic_DNA"/>
</dbReference>
<feature type="compositionally biased region" description="Low complexity" evidence="1">
    <location>
        <begin position="353"/>
        <end position="372"/>
    </location>
</feature>
<name>A0AAD5UB92_9FUNG</name>
<dbReference type="Pfam" id="PF00314">
    <property type="entry name" value="Thaumatin"/>
    <property type="match status" value="1"/>
</dbReference>
<evidence type="ECO:0000313" key="3">
    <source>
        <dbReference type="Proteomes" id="UP001210925"/>
    </source>
</evidence>
<dbReference type="PANTHER" id="PTHR31013:SF2">
    <property type="entry name" value="THAUMATIN-LIKE PROTEIN"/>
    <property type="match status" value="1"/>
</dbReference>
<evidence type="ECO:0000256" key="1">
    <source>
        <dbReference type="SAM" id="MobiDB-lite"/>
    </source>
</evidence>
<sequence>CTGETCDATGLNRGPQTAKAEFTLARTDVDFYDVSLIDGFSVPMEMSANVPDSLLKPSDPYFCTNPGSQTPKHPDLGACSWNLEPPTPFQVWVSGDNKSPKCAKDSDCQAGLKCGIPSQTPGFDPSNDLHCGKLLGYFSPEKACGTDKCSTTLTAPNNGVKLADLFGCSNGLPSCYQDKAHSNEGCCGCQNWNSIGIKVPAVTQDCTFINPNWINHVLPHLKWIKETCPTAYVYPYDDKSSTFVCSNFVQGADPFNAEKATNMVEYTISFCPGKSSIVGSSESQGGGPDTVIPHPTTSQAAESTKALDPTGTTSIVASRTTIIIATTLSPETTSLVQTSTLQIPLVTTDIVTISSSTNSPSPTTTSDSPIETGASDDCDE</sequence>
<feature type="region of interest" description="Disordered" evidence="1">
    <location>
        <begin position="279"/>
        <end position="311"/>
    </location>
</feature>
<dbReference type="Proteomes" id="UP001210925">
    <property type="component" value="Unassembled WGS sequence"/>
</dbReference>
<dbReference type="SUPFAM" id="SSF49870">
    <property type="entry name" value="Osmotin, thaumatin-like protein"/>
    <property type="match status" value="1"/>
</dbReference>
<feature type="region of interest" description="Disordered" evidence="1">
    <location>
        <begin position="353"/>
        <end position="380"/>
    </location>
</feature>